<reference evidence="1" key="1">
    <citation type="submission" date="2018-01" db="EMBL/GenBank/DDBJ databases">
        <title>Genomic characterization of Leptospira inadai serogroup Lyme isolated from captured rat in Brazil and comparative analysis with human reference strain.</title>
        <authorList>
            <person name="Moreno L.Z."/>
            <person name="Loureiro A.P."/>
            <person name="Miraglia F."/>
            <person name="Kremer F.S."/>
            <person name="Eslabao M.R."/>
            <person name="Dellagostin O.A."/>
            <person name="Lilenbaum W."/>
            <person name="Moreno A.M."/>
        </authorList>
    </citation>
    <scope>NUCLEOTIDE SEQUENCE [LARGE SCALE GENOMIC DNA]</scope>
    <source>
        <strain evidence="1">M34/99</strain>
    </source>
</reference>
<sequence length="149" mass="16511">MKGTTLVLIHCFLFHSLVFGSGWFGGILADEIKLCECNHGSRKETHATAEDLSFKTKLAAVDSFPLHTDTVNHPLPDCQSADSGEAHKCSCAKAKDKVSFLTGTLVTQIFTLDTFRFFPNLEESNIISLQTRTSGIDLSNDIERPPRFY</sequence>
<accession>A0ABX4YEQ7</accession>
<evidence type="ECO:0000313" key="1">
    <source>
        <dbReference type="EMBL" id="PNV73357.1"/>
    </source>
</evidence>
<dbReference type="EMBL" id="MCRM02000023">
    <property type="protein sequence ID" value="PNV73357.1"/>
    <property type="molecule type" value="Genomic_DNA"/>
</dbReference>
<proteinExistence type="predicted"/>
<organism evidence="1 2">
    <name type="scientific">Leptospira inadai serovar Lyme</name>
    <dbReference type="NCBI Taxonomy" id="293084"/>
    <lineage>
        <taxon>Bacteria</taxon>
        <taxon>Pseudomonadati</taxon>
        <taxon>Spirochaetota</taxon>
        <taxon>Spirochaetia</taxon>
        <taxon>Leptospirales</taxon>
        <taxon>Leptospiraceae</taxon>
        <taxon>Leptospira</taxon>
    </lineage>
</organism>
<dbReference type="Proteomes" id="UP000094669">
    <property type="component" value="Unassembled WGS sequence"/>
</dbReference>
<keyword evidence="2" id="KW-1185">Reference proteome</keyword>
<dbReference type="InterPro" id="IPR058083">
    <property type="entry name" value="LIC_11090-like"/>
</dbReference>
<comment type="caution">
    <text evidence="1">The sequence shown here is derived from an EMBL/GenBank/DDBJ whole genome shotgun (WGS) entry which is preliminary data.</text>
</comment>
<protein>
    <submittedName>
        <fullName evidence="1">Uncharacterized protein</fullName>
    </submittedName>
</protein>
<dbReference type="NCBIfam" id="NF047775">
    <property type="entry name" value="LIC_11090_fam"/>
    <property type="match status" value="1"/>
</dbReference>
<name>A0ABX4YEQ7_9LEPT</name>
<dbReference type="RefSeq" id="WP_010411390.1">
    <property type="nucleotide sequence ID" value="NZ_MCRM02000023.1"/>
</dbReference>
<evidence type="ECO:0000313" key="2">
    <source>
        <dbReference type="Proteomes" id="UP000094669"/>
    </source>
</evidence>
<gene>
    <name evidence="1" type="ORF">BES34_017215</name>
</gene>